<evidence type="ECO:0000313" key="1">
    <source>
        <dbReference type="EMBL" id="JAD74678.1"/>
    </source>
</evidence>
<accession>A0A0A9CJR1</accession>
<organism evidence="1">
    <name type="scientific">Arundo donax</name>
    <name type="common">Giant reed</name>
    <name type="synonym">Donax arundinaceus</name>
    <dbReference type="NCBI Taxonomy" id="35708"/>
    <lineage>
        <taxon>Eukaryota</taxon>
        <taxon>Viridiplantae</taxon>
        <taxon>Streptophyta</taxon>
        <taxon>Embryophyta</taxon>
        <taxon>Tracheophyta</taxon>
        <taxon>Spermatophyta</taxon>
        <taxon>Magnoliopsida</taxon>
        <taxon>Liliopsida</taxon>
        <taxon>Poales</taxon>
        <taxon>Poaceae</taxon>
        <taxon>PACMAD clade</taxon>
        <taxon>Arundinoideae</taxon>
        <taxon>Arundineae</taxon>
        <taxon>Arundo</taxon>
    </lineage>
</organism>
<reference evidence="1" key="2">
    <citation type="journal article" date="2015" name="Data Brief">
        <title>Shoot transcriptome of the giant reed, Arundo donax.</title>
        <authorList>
            <person name="Barrero R.A."/>
            <person name="Guerrero F.D."/>
            <person name="Moolhuijzen P."/>
            <person name="Goolsby J.A."/>
            <person name="Tidwell J."/>
            <person name="Bellgard S.E."/>
            <person name="Bellgard M.I."/>
        </authorList>
    </citation>
    <scope>NUCLEOTIDE SEQUENCE</scope>
    <source>
        <tissue evidence="1">Shoot tissue taken approximately 20 cm above the soil surface</tissue>
    </source>
</reference>
<dbReference type="EMBL" id="GBRH01223217">
    <property type="protein sequence ID" value="JAD74678.1"/>
    <property type="molecule type" value="Transcribed_RNA"/>
</dbReference>
<sequence length="63" mass="6876">MSSKTTYISLNSLLDGGSRICFISTISGCRRSLSNLISRSIRVASDTCSKMSFIFFIATFSPV</sequence>
<protein>
    <submittedName>
        <fullName evidence="1">Uncharacterized protein</fullName>
    </submittedName>
</protein>
<reference evidence="1" key="1">
    <citation type="submission" date="2014-09" db="EMBL/GenBank/DDBJ databases">
        <authorList>
            <person name="Magalhaes I.L.F."/>
            <person name="Oliveira U."/>
            <person name="Santos F.R."/>
            <person name="Vidigal T.H.D.A."/>
            <person name="Brescovit A.D."/>
            <person name="Santos A.J."/>
        </authorList>
    </citation>
    <scope>NUCLEOTIDE SEQUENCE</scope>
    <source>
        <tissue evidence="1">Shoot tissue taken approximately 20 cm above the soil surface</tissue>
    </source>
</reference>
<dbReference type="AlphaFoldDB" id="A0A0A9CJR1"/>
<name>A0A0A9CJR1_ARUDO</name>
<proteinExistence type="predicted"/>